<dbReference type="Proteomes" id="UP000257109">
    <property type="component" value="Unassembled WGS sequence"/>
</dbReference>
<dbReference type="PANTHER" id="PTHR10775:SF193">
    <property type="entry name" value="DUF4216 DOMAIN-CONTAINING PROTEIN"/>
    <property type="match status" value="1"/>
</dbReference>
<comment type="caution">
    <text evidence="1">The sequence shown here is derived from an EMBL/GenBank/DDBJ whole genome shotgun (WGS) entry which is preliminary data.</text>
</comment>
<keyword evidence="2" id="KW-1185">Reference proteome</keyword>
<dbReference type="STRING" id="157652.A0A371F3V4"/>
<dbReference type="InterPro" id="IPR004242">
    <property type="entry name" value="Transposase_21"/>
</dbReference>
<dbReference type="AlphaFoldDB" id="A0A371F3V4"/>
<reference evidence="1" key="1">
    <citation type="submission" date="2018-05" db="EMBL/GenBank/DDBJ databases">
        <title>Draft genome of Mucuna pruriens seed.</title>
        <authorList>
            <person name="Nnadi N.E."/>
            <person name="Vos R."/>
            <person name="Hasami M.H."/>
            <person name="Devisetty U.K."/>
            <person name="Aguiy J.C."/>
        </authorList>
    </citation>
    <scope>NUCLEOTIDE SEQUENCE [LARGE SCALE GENOMIC DNA]</scope>
    <source>
        <strain evidence="1">JCA_2017</strain>
    </source>
</reference>
<sequence>MLANYLNSINLPLRMCMKREFMFLTVLIPGPSNPKHKIDVYLQPLIDELCTLWNDGILTYDVSLRQNFMMKAALMWTINDFPAYGMLSGWTTAGRLGCPICMERTKAFTLKHIIKSPILIVVINFSHLIIHTEETKIISRKCVLTHHILLPNCLVLICGRGLHLPFSYDLEEKEQESPSYGVQHNWKKQSIFWRLPYWNTHLLRHNIDVMHTERNVFMNVFDTMMDINGRTKDTYKARMDIAEICNQKELELKDIGRVKLFKPKAAYALTKSQRVTICKWVKELKLPDGYASNLGRCVDVNQGKLHGMKSHDCHVFMQRLLPIAFDSLPKHIWNPLVELSHFFRN</sequence>
<name>A0A371F3V4_MUCPR</name>
<dbReference type="EMBL" id="QJKJ01010708">
    <property type="protein sequence ID" value="RDX72925.1"/>
    <property type="molecule type" value="Genomic_DNA"/>
</dbReference>
<evidence type="ECO:0000313" key="1">
    <source>
        <dbReference type="EMBL" id="RDX72925.1"/>
    </source>
</evidence>
<evidence type="ECO:0000313" key="2">
    <source>
        <dbReference type="Proteomes" id="UP000257109"/>
    </source>
</evidence>
<protein>
    <recommendedName>
        <fullName evidence="3">DUF4218 domain-containing protein</fullName>
    </recommendedName>
</protein>
<accession>A0A371F3V4</accession>
<dbReference type="OrthoDB" id="1264970at2759"/>
<proteinExistence type="predicted"/>
<gene>
    <name evidence="1" type="ORF">CR513_47533</name>
</gene>
<dbReference type="Pfam" id="PF02992">
    <property type="entry name" value="Transposase_21"/>
    <property type="match status" value="1"/>
</dbReference>
<evidence type="ECO:0008006" key="3">
    <source>
        <dbReference type="Google" id="ProtNLM"/>
    </source>
</evidence>
<dbReference type="PANTHER" id="PTHR10775">
    <property type="entry name" value="OS08G0208400 PROTEIN"/>
    <property type="match status" value="1"/>
</dbReference>
<organism evidence="1 2">
    <name type="scientific">Mucuna pruriens</name>
    <name type="common">Velvet bean</name>
    <name type="synonym">Dolichos pruriens</name>
    <dbReference type="NCBI Taxonomy" id="157652"/>
    <lineage>
        <taxon>Eukaryota</taxon>
        <taxon>Viridiplantae</taxon>
        <taxon>Streptophyta</taxon>
        <taxon>Embryophyta</taxon>
        <taxon>Tracheophyta</taxon>
        <taxon>Spermatophyta</taxon>
        <taxon>Magnoliopsida</taxon>
        <taxon>eudicotyledons</taxon>
        <taxon>Gunneridae</taxon>
        <taxon>Pentapetalae</taxon>
        <taxon>rosids</taxon>
        <taxon>fabids</taxon>
        <taxon>Fabales</taxon>
        <taxon>Fabaceae</taxon>
        <taxon>Papilionoideae</taxon>
        <taxon>50 kb inversion clade</taxon>
        <taxon>NPAAA clade</taxon>
        <taxon>indigoferoid/millettioid clade</taxon>
        <taxon>Phaseoleae</taxon>
        <taxon>Mucuna</taxon>
    </lineage>
</organism>
<feature type="non-terminal residue" evidence="1">
    <location>
        <position position="1"/>
    </location>
</feature>